<dbReference type="InterPro" id="IPR047952">
    <property type="entry name" value="Transpos_IS4"/>
</dbReference>
<comment type="caution">
    <text evidence="7">The sequence shown here is derived from an EMBL/GenBank/DDBJ whole genome shotgun (WGS) entry which is preliminary data.</text>
</comment>
<proteinExistence type="inferred from homology"/>
<dbReference type="InterPro" id="IPR012337">
    <property type="entry name" value="RNaseH-like_sf"/>
</dbReference>
<reference evidence="7 8" key="1">
    <citation type="submission" date="2018-05" db="EMBL/GenBank/DDBJ databases">
        <title>Leucothrix arctica sp. nov., isolated from Arctic seawater.</title>
        <authorList>
            <person name="Choi A."/>
            <person name="Baek K."/>
        </authorList>
    </citation>
    <scope>NUCLEOTIDE SEQUENCE [LARGE SCALE GENOMIC DNA]</scope>
    <source>
        <strain evidence="7 8">JCM 18388</strain>
    </source>
</reference>
<dbReference type="PANTHER" id="PTHR33258">
    <property type="entry name" value="TRANSPOSASE INSL FOR INSERTION SEQUENCE ELEMENT IS186A-RELATED"/>
    <property type="match status" value="1"/>
</dbReference>
<keyword evidence="8" id="KW-1185">Reference proteome</keyword>
<dbReference type="GO" id="GO:0003677">
    <property type="term" value="F:DNA binding"/>
    <property type="evidence" value="ECO:0007669"/>
    <property type="project" value="UniProtKB-KW"/>
</dbReference>
<sequence length="384" mass="44451">MKHTNTVFHDVLKQISRPLFDKAVKRHQGDYRVRTLNCWTQFIALLYGQLTHRQSLRDLELAFNSHANHHYHLGTQPIRRSTLADANENRPVGLYKELFYDLLGKVRTSVGTEASQAIRLIDSTTIDLNKKQFSWAHFRTGKGGIKLHVVYDPTLEVPTFFNLTSAKVNDRKAANHLPLIKHATYVFDRAYNDYRWYYEQLHLNGNRFVGRMKSNAVFGVTQTFACEGNVLEDQAIRLTSEKGKNCPIELRRIRFIRAEDKKEIVLISNDLKSEATVIMGLYKQRWQIELFFKWIKQNLRIKRYLGTSENAVLIQVLVAMIAYFLLRLIKSNYPVGALSLRAIGQLISTNIFHRKSISELVGIALSKPKPDKVITNQQLEMQYT</sequence>
<evidence type="ECO:0000256" key="2">
    <source>
        <dbReference type="ARBA" id="ARBA00022578"/>
    </source>
</evidence>
<dbReference type="EMBL" id="QGKM01000030">
    <property type="protein sequence ID" value="PWQ96871.1"/>
    <property type="molecule type" value="Genomic_DNA"/>
</dbReference>
<dbReference type="AlphaFoldDB" id="A0A317CFJ9"/>
<protein>
    <submittedName>
        <fullName evidence="7">IS4 family transposase</fullName>
    </submittedName>
</protein>
<gene>
    <name evidence="7" type="ORF">DKW60_11725</name>
</gene>
<evidence type="ECO:0000313" key="7">
    <source>
        <dbReference type="EMBL" id="PWQ96871.1"/>
    </source>
</evidence>
<accession>A0A317CFJ9</accession>
<dbReference type="InterPro" id="IPR002559">
    <property type="entry name" value="Transposase_11"/>
</dbReference>
<dbReference type="OrthoDB" id="6112254at2"/>
<dbReference type="GO" id="GO:0004803">
    <property type="term" value="F:transposase activity"/>
    <property type="evidence" value="ECO:0007669"/>
    <property type="project" value="InterPro"/>
</dbReference>
<feature type="domain" description="DUF4372" evidence="6">
    <location>
        <begin position="3"/>
        <end position="75"/>
    </location>
</feature>
<keyword evidence="3" id="KW-0238">DNA-binding</keyword>
<keyword evidence="2" id="KW-0815">Transposition</keyword>
<dbReference type="Pfam" id="PF14294">
    <property type="entry name" value="DUF4372"/>
    <property type="match status" value="1"/>
</dbReference>
<organism evidence="7 8">
    <name type="scientific">Leucothrix pacifica</name>
    <dbReference type="NCBI Taxonomy" id="1247513"/>
    <lineage>
        <taxon>Bacteria</taxon>
        <taxon>Pseudomonadati</taxon>
        <taxon>Pseudomonadota</taxon>
        <taxon>Gammaproteobacteria</taxon>
        <taxon>Thiotrichales</taxon>
        <taxon>Thiotrichaceae</taxon>
        <taxon>Leucothrix</taxon>
    </lineage>
</organism>
<evidence type="ECO:0000256" key="1">
    <source>
        <dbReference type="ARBA" id="ARBA00010075"/>
    </source>
</evidence>
<comment type="similarity">
    <text evidence="1">Belongs to the transposase 11 family.</text>
</comment>
<evidence type="ECO:0000256" key="3">
    <source>
        <dbReference type="ARBA" id="ARBA00023125"/>
    </source>
</evidence>
<evidence type="ECO:0000256" key="4">
    <source>
        <dbReference type="ARBA" id="ARBA00023172"/>
    </source>
</evidence>
<evidence type="ECO:0000313" key="8">
    <source>
        <dbReference type="Proteomes" id="UP000245539"/>
    </source>
</evidence>
<dbReference type="SUPFAM" id="SSF53098">
    <property type="entry name" value="Ribonuclease H-like"/>
    <property type="match status" value="1"/>
</dbReference>
<dbReference type="Pfam" id="PF01609">
    <property type="entry name" value="DDE_Tnp_1"/>
    <property type="match status" value="1"/>
</dbReference>
<dbReference type="Gene3D" id="3.90.350.10">
    <property type="entry name" value="Transposase Inhibitor Protein From Tn5, Chain A, domain 1"/>
    <property type="match status" value="1"/>
</dbReference>
<dbReference type="InterPro" id="IPR025399">
    <property type="entry name" value="DUF4372"/>
</dbReference>
<dbReference type="NCBIfam" id="NF033592">
    <property type="entry name" value="transpos_IS4_1"/>
    <property type="match status" value="1"/>
</dbReference>
<feature type="domain" description="Transposase IS4-like" evidence="5">
    <location>
        <begin position="117"/>
        <end position="325"/>
    </location>
</feature>
<evidence type="ECO:0000259" key="6">
    <source>
        <dbReference type="Pfam" id="PF14294"/>
    </source>
</evidence>
<dbReference type="GO" id="GO:0006313">
    <property type="term" value="P:DNA transposition"/>
    <property type="evidence" value="ECO:0007669"/>
    <property type="project" value="InterPro"/>
</dbReference>
<dbReference type="Proteomes" id="UP000245539">
    <property type="component" value="Unassembled WGS sequence"/>
</dbReference>
<evidence type="ECO:0000259" key="5">
    <source>
        <dbReference type="Pfam" id="PF01609"/>
    </source>
</evidence>
<keyword evidence="4" id="KW-0233">DNA recombination</keyword>
<dbReference type="PANTHER" id="PTHR33258:SF1">
    <property type="entry name" value="TRANSPOSASE INSL FOR INSERTION SEQUENCE ELEMENT IS186A-RELATED"/>
    <property type="match status" value="1"/>
</dbReference>
<name>A0A317CFJ9_9GAMM</name>